<name>A0ABN8ZLU8_RANTA</name>
<sequence length="183" mass="20193">MQGTEHLSSSTLFWAKMTQAELCPHVARRCGGQGRAASQHKRWREHRGEGFLEKGPHCARWPQGRDPGRSNRACKGLEATVTAGWAGWAQLEGGVRDSEEARRRPLLPGGPHPLGHRAGKRALAGCPGVCVRVVQTALSHCRHIRLLVWRKCSRDQLGRGREGRGHAEFQPPPSEALAFPEQP</sequence>
<organism evidence="2 3">
    <name type="scientific">Rangifer tarandus platyrhynchus</name>
    <name type="common">Svalbard reindeer</name>
    <dbReference type="NCBI Taxonomy" id="3082113"/>
    <lineage>
        <taxon>Eukaryota</taxon>
        <taxon>Metazoa</taxon>
        <taxon>Chordata</taxon>
        <taxon>Craniata</taxon>
        <taxon>Vertebrata</taxon>
        <taxon>Euteleostomi</taxon>
        <taxon>Mammalia</taxon>
        <taxon>Eutheria</taxon>
        <taxon>Laurasiatheria</taxon>
        <taxon>Artiodactyla</taxon>
        <taxon>Ruminantia</taxon>
        <taxon>Pecora</taxon>
        <taxon>Cervidae</taxon>
        <taxon>Odocoileinae</taxon>
        <taxon>Rangifer</taxon>
    </lineage>
</organism>
<proteinExistence type="predicted"/>
<keyword evidence="3" id="KW-1185">Reference proteome</keyword>
<protein>
    <submittedName>
        <fullName evidence="2">Uncharacterized protein</fullName>
    </submittedName>
</protein>
<dbReference type="EMBL" id="OX459969">
    <property type="protein sequence ID" value="CAI9173176.1"/>
    <property type="molecule type" value="Genomic_DNA"/>
</dbReference>
<evidence type="ECO:0000313" key="2">
    <source>
        <dbReference type="EMBL" id="CAI9173176.1"/>
    </source>
</evidence>
<feature type="region of interest" description="Disordered" evidence="1">
    <location>
        <begin position="96"/>
        <end position="115"/>
    </location>
</feature>
<evidence type="ECO:0000256" key="1">
    <source>
        <dbReference type="SAM" id="MobiDB-lite"/>
    </source>
</evidence>
<accession>A0ABN8ZLU8</accession>
<dbReference type="Proteomes" id="UP001176941">
    <property type="component" value="Chromosome 33"/>
</dbReference>
<gene>
    <name evidence="2" type="ORF">MRATA1EN1_LOCUS22138</name>
</gene>
<reference evidence="2" key="1">
    <citation type="submission" date="2023-04" db="EMBL/GenBank/DDBJ databases">
        <authorList>
            <consortium name="ELIXIR-Norway"/>
        </authorList>
    </citation>
    <scope>NUCLEOTIDE SEQUENCE [LARGE SCALE GENOMIC DNA]</scope>
</reference>
<feature type="region of interest" description="Disordered" evidence="1">
    <location>
        <begin position="160"/>
        <end position="183"/>
    </location>
</feature>
<evidence type="ECO:0000313" key="3">
    <source>
        <dbReference type="Proteomes" id="UP001176941"/>
    </source>
</evidence>